<dbReference type="Proteomes" id="UP001497535">
    <property type="component" value="Unassembled WGS sequence"/>
</dbReference>
<proteinExistence type="predicted"/>
<dbReference type="EMBL" id="CAVMJV010000005">
    <property type="protein sequence ID" value="CAK5028845.1"/>
    <property type="molecule type" value="Genomic_DNA"/>
</dbReference>
<organism evidence="1 2">
    <name type="scientific">Meloidogyne enterolobii</name>
    <name type="common">Root-knot nematode worm</name>
    <name type="synonym">Meloidogyne mayaguensis</name>
    <dbReference type="NCBI Taxonomy" id="390850"/>
    <lineage>
        <taxon>Eukaryota</taxon>
        <taxon>Metazoa</taxon>
        <taxon>Ecdysozoa</taxon>
        <taxon>Nematoda</taxon>
        <taxon>Chromadorea</taxon>
        <taxon>Rhabditida</taxon>
        <taxon>Tylenchina</taxon>
        <taxon>Tylenchomorpha</taxon>
        <taxon>Tylenchoidea</taxon>
        <taxon>Meloidogynidae</taxon>
        <taxon>Meloidogyninae</taxon>
        <taxon>Meloidogyne</taxon>
    </lineage>
</organism>
<evidence type="ECO:0000313" key="2">
    <source>
        <dbReference type="Proteomes" id="UP001497535"/>
    </source>
</evidence>
<accession>A0ACB0Y342</accession>
<name>A0ACB0Y342_MELEN</name>
<sequence length="82" mass="9382">MSYVDNTAFNSWIVWLNFSVHAVMYSYYFLAACKIRLPAWFAQCLTSAQITQFLITLAILAHAGIRMVNGLRVDTSNEKNFL</sequence>
<protein>
    <submittedName>
        <fullName evidence="1">Uncharacterized protein</fullName>
    </submittedName>
</protein>
<gene>
    <name evidence="1" type="ORF">MENTE1834_LOCUS6729</name>
</gene>
<evidence type="ECO:0000313" key="1">
    <source>
        <dbReference type="EMBL" id="CAK5028845.1"/>
    </source>
</evidence>
<reference evidence="1" key="1">
    <citation type="submission" date="2023-11" db="EMBL/GenBank/DDBJ databases">
        <authorList>
            <person name="Poullet M."/>
        </authorList>
    </citation>
    <scope>NUCLEOTIDE SEQUENCE</scope>
    <source>
        <strain evidence="1">E1834</strain>
    </source>
</reference>
<keyword evidence="2" id="KW-1185">Reference proteome</keyword>
<comment type="caution">
    <text evidence="1">The sequence shown here is derived from an EMBL/GenBank/DDBJ whole genome shotgun (WGS) entry which is preliminary data.</text>
</comment>